<feature type="compositionally biased region" description="Polar residues" evidence="1">
    <location>
        <begin position="213"/>
        <end position="224"/>
    </location>
</feature>
<dbReference type="RefSeq" id="XP_009802469.1">
    <property type="nucleotide sequence ID" value="XM_009804167.1"/>
</dbReference>
<sequence length="224" mass="24769">MPKNCNYHKEARDAAANILVVELFDVWGIDFMRPLPYSNGHRYILMAVDYVSKWMEAIALSTNDAKVVLSFVKKHIFTRFGTPRVLISDGGTHSCNKLLNNVLAKYGVKHKVSTTYHPQMSGQVEVSNREVKQIPEKIVSGNRKDLARKLDDALWAYRTIYKTPIGPFVVVAMAGDSAAKGKGVGKSSTTAPPPNNCKQCESSSRQAKGKQVASGSMKQSRPRL</sequence>
<dbReference type="PANTHER" id="PTHR47266">
    <property type="entry name" value="ENDONUCLEASE-RELATED"/>
    <property type="match status" value="1"/>
</dbReference>
<feature type="compositionally biased region" description="Polar residues" evidence="1">
    <location>
        <begin position="186"/>
        <end position="206"/>
    </location>
</feature>
<organism evidence="3 4">
    <name type="scientific">Nicotiana sylvestris</name>
    <name type="common">Wood tobacco</name>
    <name type="synonym">South American tobacco</name>
    <dbReference type="NCBI Taxonomy" id="4096"/>
    <lineage>
        <taxon>Eukaryota</taxon>
        <taxon>Viridiplantae</taxon>
        <taxon>Streptophyta</taxon>
        <taxon>Embryophyta</taxon>
        <taxon>Tracheophyta</taxon>
        <taxon>Spermatophyta</taxon>
        <taxon>Magnoliopsida</taxon>
        <taxon>eudicotyledons</taxon>
        <taxon>Gunneridae</taxon>
        <taxon>Pentapetalae</taxon>
        <taxon>asterids</taxon>
        <taxon>lamiids</taxon>
        <taxon>Solanales</taxon>
        <taxon>Solanaceae</taxon>
        <taxon>Nicotianoideae</taxon>
        <taxon>Nicotianeae</taxon>
        <taxon>Nicotiana</taxon>
    </lineage>
</organism>
<dbReference type="InterPro" id="IPR052160">
    <property type="entry name" value="Gypsy_RT_Integrase-like"/>
</dbReference>
<dbReference type="SUPFAM" id="SSF53098">
    <property type="entry name" value="Ribonuclease H-like"/>
    <property type="match status" value="1"/>
</dbReference>
<dbReference type="InterPro" id="IPR012337">
    <property type="entry name" value="RNaseH-like_sf"/>
</dbReference>
<feature type="domain" description="Integrase catalytic" evidence="2">
    <location>
        <begin position="1"/>
        <end position="133"/>
    </location>
</feature>
<dbReference type="GO" id="GO:0003676">
    <property type="term" value="F:nucleic acid binding"/>
    <property type="evidence" value="ECO:0007669"/>
    <property type="project" value="InterPro"/>
</dbReference>
<name>A0A1U7YTD0_NICSY</name>
<gene>
    <name evidence="4" type="primary">LOC104247999</name>
</gene>
<dbReference type="InterPro" id="IPR001584">
    <property type="entry name" value="Integrase_cat-core"/>
</dbReference>
<evidence type="ECO:0000313" key="3">
    <source>
        <dbReference type="Proteomes" id="UP000189701"/>
    </source>
</evidence>
<reference evidence="3" key="1">
    <citation type="journal article" date="2013" name="Genome Biol.">
        <title>Reference genomes and transcriptomes of Nicotiana sylvestris and Nicotiana tomentosiformis.</title>
        <authorList>
            <person name="Sierro N."/>
            <person name="Battey J.N."/>
            <person name="Ouadi S."/>
            <person name="Bovet L."/>
            <person name="Goepfert S."/>
            <person name="Bakaher N."/>
            <person name="Peitsch M.C."/>
            <person name="Ivanov N.V."/>
        </authorList>
    </citation>
    <scope>NUCLEOTIDE SEQUENCE [LARGE SCALE GENOMIC DNA]</scope>
</reference>
<reference evidence="4" key="2">
    <citation type="submission" date="2025-08" db="UniProtKB">
        <authorList>
            <consortium name="RefSeq"/>
        </authorList>
    </citation>
    <scope>IDENTIFICATION</scope>
    <source>
        <tissue evidence="4">Leaf</tissue>
    </source>
</reference>
<dbReference type="STRING" id="4096.A0A1U7YTD0"/>
<dbReference type="Pfam" id="PF00665">
    <property type="entry name" value="rve"/>
    <property type="match status" value="1"/>
</dbReference>
<dbReference type="eggNOG" id="KOG0017">
    <property type="taxonomic scope" value="Eukaryota"/>
</dbReference>
<keyword evidence="3" id="KW-1185">Reference proteome</keyword>
<evidence type="ECO:0000313" key="4">
    <source>
        <dbReference type="RefSeq" id="XP_009802469.1"/>
    </source>
</evidence>
<protein>
    <submittedName>
        <fullName evidence="4">Uncharacterized protein LOC104247999</fullName>
    </submittedName>
</protein>
<dbReference type="AlphaFoldDB" id="A0A1U7YTD0"/>
<dbReference type="InterPro" id="IPR036397">
    <property type="entry name" value="RNaseH_sf"/>
</dbReference>
<dbReference type="Gene3D" id="3.30.420.10">
    <property type="entry name" value="Ribonuclease H-like superfamily/Ribonuclease H"/>
    <property type="match status" value="1"/>
</dbReference>
<dbReference type="GO" id="GO:0015074">
    <property type="term" value="P:DNA integration"/>
    <property type="evidence" value="ECO:0007669"/>
    <property type="project" value="InterPro"/>
</dbReference>
<feature type="region of interest" description="Disordered" evidence="1">
    <location>
        <begin position="180"/>
        <end position="224"/>
    </location>
</feature>
<accession>A0A1U7YTD0</accession>
<evidence type="ECO:0000259" key="2">
    <source>
        <dbReference type="PROSITE" id="PS50994"/>
    </source>
</evidence>
<proteinExistence type="predicted"/>
<evidence type="ECO:0000256" key="1">
    <source>
        <dbReference type="SAM" id="MobiDB-lite"/>
    </source>
</evidence>
<dbReference type="Proteomes" id="UP000189701">
    <property type="component" value="Unplaced"/>
</dbReference>
<dbReference type="PROSITE" id="PS50994">
    <property type="entry name" value="INTEGRASE"/>
    <property type="match status" value="1"/>
</dbReference>